<evidence type="ECO:0000313" key="6">
    <source>
        <dbReference type="RefSeq" id="XP_013389805.1"/>
    </source>
</evidence>
<evidence type="ECO:0000313" key="5">
    <source>
        <dbReference type="Proteomes" id="UP000085678"/>
    </source>
</evidence>
<dbReference type="PANTHER" id="PTHR44942:SF4">
    <property type="entry name" value="METHYLTRANSFERASE TYPE 11 DOMAIN-CONTAINING PROTEIN"/>
    <property type="match status" value="1"/>
</dbReference>
<dbReference type="GeneID" id="106158400"/>
<evidence type="ECO:0000256" key="2">
    <source>
        <dbReference type="ARBA" id="ARBA00022603"/>
    </source>
</evidence>
<keyword evidence="3" id="KW-0808">Transferase</keyword>
<dbReference type="InterPro" id="IPR013216">
    <property type="entry name" value="Methyltransf_11"/>
</dbReference>
<dbReference type="PANTHER" id="PTHR44942">
    <property type="entry name" value="METHYLTRANSF_11 DOMAIN-CONTAINING PROTEIN"/>
    <property type="match status" value="1"/>
</dbReference>
<feature type="domain" description="Methyltransferase type 11" evidence="4">
    <location>
        <begin position="46"/>
        <end position="137"/>
    </location>
</feature>
<dbReference type="InParanoid" id="A0A1S3HUT5"/>
<sequence length="276" mass="31305">MAFRLFEGAEHSSVYAKFRSVWTADITDRVLTYLQERHPAPYDHAIDVGCGSGQFTQLLAPHFKQVTGIDISSNQISEAIKGNQRKNITYKTGSGECFPIADQSVELVTCVQAAHWIDMDKFYAEAYRVLKSNGCVALISYTIPEFGAHPPAKFLTKLLGNYYDNLWRKSCCDEMLNRIKHLSNRYPDEIFACRPPLKDHLRDDTMAMEHDMTVEEVVGYASSSSSYVRYVKKYSSSDILETLQRNMLKTLGQDATLDTVLRVTFPVFILFGRKPG</sequence>
<evidence type="ECO:0000256" key="1">
    <source>
        <dbReference type="ARBA" id="ARBA00008361"/>
    </source>
</evidence>
<dbReference type="Gene3D" id="3.40.50.150">
    <property type="entry name" value="Vaccinia Virus protein VP39"/>
    <property type="match status" value="1"/>
</dbReference>
<evidence type="ECO:0000259" key="4">
    <source>
        <dbReference type="Pfam" id="PF08241"/>
    </source>
</evidence>
<comment type="similarity">
    <text evidence="1">Belongs to the methyltransferase superfamily.</text>
</comment>
<dbReference type="GO" id="GO:0032259">
    <property type="term" value="P:methylation"/>
    <property type="evidence" value="ECO:0007669"/>
    <property type="project" value="UniProtKB-KW"/>
</dbReference>
<protein>
    <submittedName>
        <fullName evidence="6">Methyltransferase DDB_G0268948</fullName>
    </submittedName>
</protein>
<keyword evidence="5" id="KW-1185">Reference proteome</keyword>
<dbReference type="AlphaFoldDB" id="A0A1S3HUT5"/>
<dbReference type="Proteomes" id="UP000085678">
    <property type="component" value="Unplaced"/>
</dbReference>
<keyword evidence="2 6" id="KW-0489">Methyltransferase</keyword>
<organism evidence="5 6">
    <name type="scientific">Lingula anatina</name>
    <name type="common">Brachiopod</name>
    <name type="synonym">Lingula unguis</name>
    <dbReference type="NCBI Taxonomy" id="7574"/>
    <lineage>
        <taxon>Eukaryota</taxon>
        <taxon>Metazoa</taxon>
        <taxon>Spiralia</taxon>
        <taxon>Lophotrochozoa</taxon>
        <taxon>Brachiopoda</taxon>
        <taxon>Linguliformea</taxon>
        <taxon>Lingulata</taxon>
        <taxon>Lingulida</taxon>
        <taxon>Linguloidea</taxon>
        <taxon>Lingulidae</taxon>
        <taxon>Lingula</taxon>
    </lineage>
</organism>
<proteinExistence type="inferred from homology"/>
<dbReference type="RefSeq" id="XP_013389805.1">
    <property type="nucleotide sequence ID" value="XM_013534351.1"/>
</dbReference>
<dbReference type="GO" id="GO:0008757">
    <property type="term" value="F:S-adenosylmethionine-dependent methyltransferase activity"/>
    <property type="evidence" value="ECO:0007669"/>
    <property type="project" value="InterPro"/>
</dbReference>
<dbReference type="InterPro" id="IPR029063">
    <property type="entry name" value="SAM-dependent_MTases_sf"/>
</dbReference>
<dbReference type="OMA" id="EWNECLQ"/>
<dbReference type="CDD" id="cd02440">
    <property type="entry name" value="AdoMet_MTases"/>
    <property type="match status" value="1"/>
</dbReference>
<dbReference type="SUPFAM" id="SSF53335">
    <property type="entry name" value="S-adenosyl-L-methionine-dependent methyltransferases"/>
    <property type="match status" value="1"/>
</dbReference>
<accession>A0A1S3HUT5</accession>
<reference evidence="6" key="1">
    <citation type="submission" date="2025-08" db="UniProtKB">
        <authorList>
            <consortium name="RefSeq"/>
        </authorList>
    </citation>
    <scope>IDENTIFICATION</scope>
    <source>
        <tissue evidence="6">Gonads</tissue>
    </source>
</reference>
<dbReference type="Pfam" id="PF08241">
    <property type="entry name" value="Methyltransf_11"/>
    <property type="match status" value="1"/>
</dbReference>
<dbReference type="OrthoDB" id="506498at2759"/>
<gene>
    <name evidence="6" type="primary">LOC106158400</name>
</gene>
<name>A0A1S3HUT5_LINAN</name>
<evidence type="ECO:0000256" key="3">
    <source>
        <dbReference type="ARBA" id="ARBA00022679"/>
    </source>
</evidence>
<dbReference type="InterPro" id="IPR051052">
    <property type="entry name" value="Diverse_substrate_MTase"/>
</dbReference>
<dbReference type="KEGG" id="lak:106158400"/>